<dbReference type="InterPro" id="IPR036691">
    <property type="entry name" value="Endo/exonu/phosph_ase_sf"/>
</dbReference>
<sequence length="93" mass="10260">MTAKSLESWCPISNGVVVAKLVTKPLNLRIIQVYAPTSDSEDVEAEKFYEEIEKAKGYIKSQDIIIVMGDFNGKVGDEIERLEDVVGPSDIGK</sequence>
<dbReference type="AlphaFoldDB" id="A0AAV4DLM4"/>
<name>A0AAV4DLM4_9GAST</name>
<accession>A0AAV4DLM4</accession>
<keyword evidence="2" id="KW-1185">Reference proteome</keyword>
<evidence type="ECO:0000313" key="2">
    <source>
        <dbReference type="Proteomes" id="UP000735302"/>
    </source>
</evidence>
<organism evidence="1 2">
    <name type="scientific">Plakobranchus ocellatus</name>
    <dbReference type="NCBI Taxonomy" id="259542"/>
    <lineage>
        <taxon>Eukaryota</taxon>
        <taxon>Metazoa</taxon>
        <taxon>Spiralia</taxon>
        <taxon>Lophotrochozoa</taxon>
        <taxon>Mollusca</taxon>
        <taxon>Gastropoda</taxon>
        <taxon>Heterobranchia</taxon>
        <taxon>Euthyneura</taxon>
        <taxon>Panpulmonata</taxon>
        <taxon>Sacoglossa</taxon>
        <taxon>Placobranchoidea</taxon>
        <taxon>Plakobranchidae</taxon>
        <taxon>Plakobranchus</taxon>
    </lineage>
</organism>
<protein>
    <submittedName>
        <fullName evidence="1">Craniofacial development protein 2-like protein</fullName>
    </submittedName>
</protein>
<gene>
    <name evidence="1" type="ORF">PoB_007170200</name>
</gene>
<dbReference type="Proteomes" id="UP000735302">
    <property type="component" value="Unassembled WGS sequence"/>
</dbReference>
<dbReference type="Gene3D" id="3.60.10.10">
    <property type="entry name" value="Endonuclease/exonuclease/phosphatase"/>
    <property type="match status" value="1"/>
</dbReference>
<dbReference type="EMBL" id="BLXT01008021">
    <property type="protein sequence ID" value="GFO45197.1"/>
    <property type="molecule type" value="Genomic_DNA"/>
</dbReference>
<comment type="caution">
    <text evidence="1">The sequence shown here is derived from an EMBL/GenBank/DDBJ whole genome shotgun (WGS) entry which is preliminary data.</text>
</comment>
<reference evidence="1 2" key="1">
    <citation type="journal article" date="2021" name="Elife">
        <title>Chloroplast acquisition without the gene transfer in kleptoplastic sea slugs, Plakobranchus ocellatus.</title>
        <authorList>
            <person name="Maeda T."/>
            <person name="Takahashi S."/>
            <person name="Yoshida T."/>
            <person name="Shimamura S."/>
            <person name="Takaki Y."/>
            <person name="Nagai Y."/>
            <person name="Toyoda A."/>
            <person name="Suzuki Y."/>
            <person name="Arimoto A."/>
            <person name="Ishii H."/>
            <person name="Satoh N."/>
            <person name="Nishiyama T."/>
            <person name="Hasebe M."/>
            <person name="Maruyama T."/>
            <person name="Minagawa J."/>
            <person name="Obokata J."/>
            <person name="Shigenobu S."/>
        </authorList>
    </citation>
    <scope>NUCLEOTIDE SEQUENCE [LARGE SCALE GENOMIC DNA]</scope>
</reference>
<dbReference type="SUPFAM" id="SSF56219">
    <property type="entry name" value="DNase I-like"/>
    <property type="match status" value="1"/>
</dbReference>
<proteinExistence type="predicted"/>
<evidence type="ECO:0000313" key="1">
    <source>
        <dbReference type="EMBL" id="GFO45197.1"/>
    </source>
</evidence>